<comment type="caution">
    <text evidence="1">The sequence shown here is derived from an EMBL/GenBank/DDBJ whole genome shotgun (WGS) entry which is preliminary data.</text>
</comment>
<dbReference type="Proteomes" id="UP000531561">
    <property type="component" value="Unassembled WGS sequence"/>
</dbReference>
<dbReference type="AlphaFoldDB" id="A0A8H6B126"/>
<proteinExistence type="predicted"/>
<dbReference type="RefSeq" id="XP_037196159.1">
    <property type="nucleotide sequence ID" value="XM_037332005.1"/>
</dbReference>
<name>A0A8H6B126_9HELO</name>
<evidence type="ECO:0000313" key="1">
    <source>
        <dbReference type="EMBL" id="KAF5877213.1"/>
    </source>
</evidence>
<organism evidence="1 2">
    <name type="scientific">Botrytis fragariae</name>
    <dbReference type="NCBI Taxonomy" id="1964551"/>
    <lineage>
        <taxon>Eukaryota</taxon>
        <taxon>Fungi</taxon>
        <taxon>Dikarya</taxon>
        <taxon>Ascomycota</taxon>
        <taxon>Pezizomycotina</taxon>
        <taxon>Leotiomycetes</taxon>
        <taxon>Helotiales</taxon>
        <taxon>Sclerotiniaceae</taxon>
        <taxon>Botrytis</taxon>
    </lineage>
</organism>
<keyword evidence="2" id="KW-1185">Reference proteome</keyword>
<protein>
    <submittedName>
        <fullName evidence="1">Uncharacterized protein</fullName>
    </submittedName>
</protein>
<evidence type="ECO:0000313" key="2">
    <source>
        <dbReference type="Proteomes" id="UP000531561"/>
    </source>
</evidence>
<dbReference type="OrthoDB" id="62952at2759"/>
<sequence length="425" mass="50240">MRYLSPEFLRTCKHIYFEASEVLYGCNTFFFVGVSQYDVDHFQDIFRRCPIARYHTTTKKLKTQKVWSKYILTMQKVRRWKTIIRTYTWGRWNLSPFCREICNAPLPPTSLEIIVVSEEGTGAILVPIYSIKALKRLRLAVELVQALRNMRNIGELRFANAKPTDCPRFYNHFEENITYREVDYVTKDSLYHPIPLLLQAELQALVTGNSTVEHMNALIFTEKRWAETGPIMKFHYMNLLGALNLSQKTIGSWISPMEICLNPYWPHNYDEFQDHLRHPVEVGLDKWNTAVDDSDAVTFKSEYRIILQYLERQYWRILQVSRDIHLFIRKHKRNYDLFDVNRERTLERLDLARISRQYNGRANGCVLLEAYADTFKREQTFAAIATIARMRAEFDGYYNSMPREIAIQEAIQLIQNFQDGCNYNA</sequence>
<dbReference type="GeneID" id="59255697"/>
<reference evidence="1 2" key="1">
    <citation type="journal article" date="2020" name="Phytopathology">
        <title>A high-quality genome resource of Botrytis fragariae, a new and rapidly spreading fungal pathogen causing strawberry gray mold in the U.S.A.</title>
        <authorList>
            <person name="Wu Y."/>
            <person name="Saski C.A."/>
            <person name="Schnabel G."/>
            <person name="Xiao S."/>
            <person name="Hu M."/>
        </authorList>
    </citation>
    <scope>NUCLEOTIDE SEQUENCE [LARGE SCALE GENOMIC DNA]</scope>
    <source>
        <strain evidence="1 2">BVB16</strain>
    </source>
</reference>
<gene>
    <name evidence="1" type="ORF">Bfra_001578</name>
</gene>
<dbReference type="EMBL" id="JABFCT010000003">
    <property type="protein sequence ID" value="KAF5877213.1"/>
    <property type="molecule type" value="Genomic_DNA"/>
</dbReference>
<accession>A0A8H6B126</accession>